<keyword evidence="2" id="KW-1185">Reference proteome</keyword>
<gene>
    <name evidence="1" type="ORF">RPERSI_LOCUS6600</name>
</gene>
<organism evidence="1 2">
    <name type="scientific">Racocetra persica</name>
    <dbReference type="NCBI Taxonomy" id="160502"/>
    <lineage>
        <taxon>Eukaryota</taxon>
        <taxon>Fungi</taxon>
        <taxon>Fungi incertae sedis</taxon>
        <taxon>Mucoromycota</taxon>
        <taxon>Glomeromycotina</taxon>
        <taxon>Glomeromycetes</taxon>
        <taxon>Diversisporales</taxon>
        <taxon>Gigasporaceae</taxon>
        <taxon>Racocetra</taxon>
    </lineage>
</organism>
<evidence type="ECO:0000313" key="1">
    <source>
        <dbReference type="EMBL" id="CAG8618237.1"/>
    </source>
</evidence>
<sequence length="314" mass="35549">MPYKIGLVGLPNVGKSSLFRLLTKKNILVANYPFATIDPNVGIMSLDDPRLTRLGEFWQSRKITPSQIQIIDIAGLVRGASQGSGLGNEFLSHLREVDLICQVLRCFPEKEIIHVENSVDPIRDFSTIQLELILADWQQVNRKLTKLKIRDEKSQKEQEICQLIAANLEKEIPVSRLDFSPEEKALIKSYNLLTDKPFFLLANYSGDRSEITELEEYVRTEKLTLFPLPVKLQEAASKLSAQEQEEIGCLPADFSVFSAQVKSLLKLKTFFTVGEDETKSWLASENITARQGAGLIHSDLEKNFIKAEIYNYTE</sequence>
<comment type="caution">
    <text evidence="1">The sequence shown here is derived from an EMBL/GenBank/DDBJ whole genome shotgun (WGS) entry which is preliminary data.</text>
</comment>
<evidence type="ECO:0000313" key="2">
    <source>
        <dbReference type="Proteomes" id="UP000789920"/>
    </source>
</evidence>
<dbReference type="EMBL" id="CAJVQC010010570">
    <property type="protein sequence ID" value="CAG8618237.1"/>
    <property type="molecule type" value="Genomic_DNA"/>
</dbReference>
<reference evidence="1" key="1">
    <citation type="submission" date="2021-06" db="EMBL/GenBank/DDBJ databases">
        <authorList>
            <person name="Kallberg Y."/>
            <person name="Tangrot J."/>
            <person name="Rosling A."/>
        </authorList>
    </citation>
    <scope>NUCLEOTIDE SEQUENCE</scope>
    <source>
        <strain evidence="1">MA461A</strain>
    </source>
</reference>
<protein>
    <submittedName>
        <fullName evidence="1">34488_t:CDS:1</fullName>
    </submittedName>
</protein>
<proteinExistence type="predicted"/>
<name>A0ACA9MZH2_9GLOM</name>
<accession>A0ACA9MZH2</accession>
<dbReference type="Proteomes" id="UP000789920">
    <property type="component" value="Unassembled WGS sequence"/>
</dbReference>